<dbReference type="Proteomes" id="UP000267096">
    <property type="component" value="Unassembled WGS sequence"/>
</dbReference>
<organism evidence="1 2">
    <name type="scientific">Anisakis simplex</name>
    <name type="common">Herring worm</name>
    <dbReference type="NCBI Taxonomy" id="6269"/>
    <lineage>
        <taxon>Eukaryota</taxon>
        <taxon>Metazoa</taxon>
        <taxon>Ecdysozoa</taxon>
        <taxon>Nematoda</taxon>
        <taxon>Chromadorea</taxon>
        <taxon>Rhabditida</taxon>
        <taxon>Spirurina</taxon>
        <taxon>Ascaridomorpha</taxon>
        <taxon>Ascaridoidea</taxon>
        <taxon>Anisakidae</taxon>
        <taxon>Anisakis</taxon>
        <taxon>Anisakis simplex complex</taxon>
    </lineage>
</organism>
<keyword evidence="2" id="KW-1185">Reference proteome</keyword>
<dbReference type="PROSITE" id="PS51257">
    <property type="entry name" value="PROKAR_LIPOPROTEIN"/>
    <property type="match status" value="1"/>
</dbReference>
<proteinExistence type="predicted"/>
<protein>
    <submittedName>
        <fullName evidence="1">Uncharacterized protein</fullName>
    </submittedName>
</protein>
<evidence type="ECO:0000313" key="1">
    <source>
        <dbReference type="EMBL" id="VDK31437.1"/>
    </source>
</evidence>
<reference evidence="1 2" key="1">
    <citation type="submission" date="2018-11" db="EMBL/GenBank/DDBJ databases">
        <authorList>
            <consortium name="Pathogen Informatics"/>
        </authorList>
    </citation>
    <scope>NUCLEOTIDE SEQUENCE [LARGE SCALE GENOMIC DNA]</scope>
</reference>
<dbReference type="EMBL" id="UYRR01022464">
    <property type="protein sequence ID" value="VDK31437.1"/>
    <property type="molecule type" value="Genomic_DNA"/>
</dbReference>
<gene>
    <name evidence="1" type="ORF">ASIM_LOCUS8366</name>
</gene>
<accession>A0A3P6PEJ7</accession>
<dbReference type="AlphaFoldDB" id="A0A3P6PEJ7"/>
<evidence type="ECO:0000313" key="2">
    <source>
        <dbReference type="Proteomes" id="UP000267096"/>
    </source>
</evidence>
<sequence>MKRFFCVQTSTSTGLYNNYCSAGACNRCGSKVTAGRFTTVTEPVSLLVGYGRYHRQSVTTAKASLITDQFSMITRPTDGKCPAT</sequence>
<name>A0A3P6PEJ7_ANISI</name>